<dbReference type="EMBL" id="QFBC01000001">
    <property type="protein sequence ID" value="PWE57661.1"/>
    <property type="molecule type" value="Genomic_DNA"/>
</dbReference>
<proteinExistence type="predicted"/>
<reference evidence="1 2" key="1">
    <citation type="submission" date="2018-05" db="EMBL/GenBank/DDBJ databases">
        <title>The draft genome of strain NS-104.</title>
        <authorList>
            <person name="Hang P."/>
            <person name="Jiang J."/>
        </authorList>
    </citation>
    <scope>NUCLEOTIDE SEQUENCE [LARGE SCALE GENOMIC DNA]</scope>
    <source>
        <strain evidence="1 2">NS-104</strain>
    </source>
</reference>
<organism evidence="1 2">
    <name type="scientific">Metarhizobium album</name>
    <dbReference type="NCBI Taxonomy" id="2182425"/>
    <lineage>
        <taxon>Bacteria</taxon>
        <taxon>Pseudomonadati</taxon>
        <taxon>Pseudomonadota</taxon>
        <taxon>Alphaproteobacteria</taxon>
        <taxon>Hyphomicrobiales</taxon>
        <taxon>Rhizobiaceae</taxon>
        <taxon>Metarhizobium</taxon>
    </lineage>
</organism>
<keyword evidence="2" id="KW-1185">Reference proteome</keyword>
<evidence type="ECO:0000313" key="1">
    <source>
        <dbReference type="EMBL" id="PWE57661.1"/>
    </source>
</evidence>
<sequence length="153" mass="16878">MATFSDAVNAIEARLRDNWSATPIAFENDNEPETAGPDGKRKPWVLCEVVTTRSAIKSVGRPGNHITVTNGIVALTLFVPRGGGKTGREQARILADDLADIFRTVRFHQVEPGVYVQTWTPEIGPGNHAKSENPSGSWWAMSIMTPFEFYHRA</sequence>
<evidence type="ECO:0000313" key="2">
    <source>
        <dbReference type="Proteomes" id="UP000245252"/>
    </source>
</evidence>
<name>A0A2U2DWH8_9HYPH</name>
<comment type="caution">
    <text evidence="1">The sequence shown here is derived from an EMBL/GenBank/DDBJ whole genome shotgun (WGS) entry which is preliminary data.</text>
</comment>
<dbReference type="AlphaFoldDB" id="A0A2U2DWH8"/>
<dbReference type="Gene3D" id="3.30.2000.20">
    <property type="match status" value="1"/>
</dbReference>
<protein>
    <recommendedName>
        <fullName evidence="3">Tail terminator</fullName>
    </recommendedName>
</protein>
<dbReference type="OrthoDB" id="7946779at2"/>
<dbReference type="Proteomes" id="UP000245252">
    <property type="component" value="Unassembled WGS sequence"/>
</dbReference>
<evidence type="ECO:0008006" key="3">
    <source>
        <dbReference type="Google" id="ProtNLM"/>
    </source>
</evidence>
<gene>
    <name evidence="1" type="ORF">DEM27_00155</name>
</gene>
<accession>A0A2U2DWH8</accession>
<dbReference type="RefSeq" id="WP_109456177.1">
    <property type="nucleotide sequence ID" value="NZ_QFBC01000001.1"/>
</dbReference>